<accession>A0AAQ3RMT7</accession>
<dbReference type="AlphaFoldDB" id="A0AAQ3RMT7"/>
<protein>
    <submittedName>
        <fullName evidence="1">Uncharacterized protein</fullName>
    </submittedName>
</protein>
<dbReference type="SUPFAM" id="SSF56672">
    <property type="entry name" value="DNA/RNA polymerases"/>
    <property type="match status" value="1"/>
</dbReference>
<proteinExistence type="predicted"/>
<keyword evidence="2" id="KW-1185">Reference proteome</keyword>
<organism evidence="1 2">
    <name type="scientific">Vigna mungo</name>
    <name type="common">Black gram</name>
    <name type="synonym">Phaseolus mungo</name>
    <dbReference type="NCBI Taxonomy" id="3915"/>
    <lineage>
        <taxon>Eukaryota</taxon>
        <taxon>Viridiplantae</taxon>
        <taxon>Streptophyta</taxon>
        <taxon>Embryophyta</taxon>
        <taxon>Tracheophyta</taxon>
        <taxon>Spermatophyta</taxon>
        <taxon>Magnoliopsida</taxon>
        <taxon>eudicotyledons</taxon>
        <taxon>Gunneridae</taxon>
        <taxon>Pentapetalae</taxon>
        <taxon>rosids</taxon>
        <taxon>fabids</taxon>
        <taxon>Fabales</taxon>
        <taxon>Fabaceae</taxon>
        <taxon>Papilionoideae</taxon>
        <taxon>50 kb inversion clade</taxon>
        <taxon>NPAAA clade</taxon>
        <taxon>indigoferoid/millettioid clade</taxon>
        <taxon>Phaseoleae</taxon>
        <taxon>Vigna</taxon>
    </lineage>
</organism>
<dbReference type="Gene3D" id="3.10.10.10">
    <property type="entry name" value="HIV Type 1 Reverse Transcriptase, subunit A, domain 1"/>
    <property type="match status" value="1"/>
</dbReference>
<dbReference type="PANTHER" id="PTHR15503">
    <property type="entry name" value="LDOC1 RELATED"/>
    <property type="match status" value="1"/>
</dbReference>
<name>A0AAQ3RMT7_VIGMU</name>
<gene>
    <name evidence="1" type="ORF">V8G54_027173</name>
</gene>
<sequence>MSSPQLKRCIQTNSASELFTIQIIPINEPSPTTPPPHTTTLPPDITTLLHRFDHLFQSPPSLPPSCLTNHCIHLLPNFTPIIVKPYCYPHSQKCELEKQVRELLDKAMIQPRWSPFSSPVLLVCKKDGSWCYCVD</sequence>
<dbReference type="Proteomes" id="UP001374535">
    <property type="component" value="Chromosome 8"/>
</dbReference>
<evidence type="ECO:0000313" key="1">
    <source>
        <dbReference type="EMBL" id="WVZ01104.1"/>
    </source>
</evidence>
<dbReference type="InterPro" id="IPR043502">
    <property type="entry name" value="DNA/RNA_pol_sf"/>
</dbReference>
<reference evidence="1 2" key="1">
    <citation type="journal article" date="2023" name="Life. Sci Alliance">
        <title>Evolutionary insights into 3D genome organization and epigenetic landscape of Vigna mungo.</title>
        <authorList>
            <person name="Junaid A."/>
            <person name="Singh B."/>
            <person name="Bhatia S."/>
        </authorList>
    </citation>
    <scope>NUCLEOTIDE SEQUENCE [LARGE SCALE GENOMIC DNA]</scope>
    <source>
        <strain evidence="1">Urdbean</strain>
    </source>
</reference>
<dbReference type="InterPro" id="IPR032567">
    <property type="entry name" value="RTL1-rel"/>
</dbReference>
<dbReference type="PANTHER" id="PTHR15503:SF22">
    <property type="entry name" value="TRANSPOSON TY3-I GAG POLYPROTEIN"/>
    <property type="match status" value="1"/>
</dbReference>
<evidence type="ECO:0000313" key="2">
    <source>
        <dbReference type="Proteomes" id="UP001374535"/>
    </source>
</evidence>
<dbReference type="EMBL" id="CP144693">
    <property type="protein sequence ID" value="WVZ01104.1"/>
    <property type="molecule type" value="Genomic_DNA"/>
</dbReference>